<name>A0A5J4V871_9EUKA</name>
<feature type="non-terminal residue" evidence="2">
    <location>
        <position position="521"/>
    </location>
</feature>
<evidence type="ECO:0000313" key="3">
    <source>
        <dbReference type="Proteomes" id="UP000324800"/>
    </source>
</evidence>
<reference evidence="2 3" key="1">
    <citation type="submission" date="2019-03" db="EMBL/GenBank/DDBJ databases">
        <title>Single cell metagenomics reveals metabolic interactions within the superorganism composed of flagellate Streblomastix strix and complex community of Bacteroidetes bacteria on its surface.</title>
        <authorList>
            <person name="Treitli S.C."/>
            <person name="Kolisko M."/>
            <person name="Husnik F."/>
            <person name="Keeling P."/>
            <person name="Hampl V."/>
        </authorList>
    </citation>
    <scope>NUCLEOTIDE SEQUENCE [LARGE SCALE GENOMIC DNA]</scope>
    <source>
        <strain evidence="2">ST1C</strain>
    </source>
</reference>
<evidence type="ECO:0000313" key="2">
    <source>
        <dbReference type="EMBL" id="KAA6378661.1"/>
    </source>
</evidence>
<feature type="region of interest" description="Disordered" evidence="1">
    <location>
        <begin position="357"/>
        <end position="391"/>
    </location>
</feature>
<accession>A0A5J4V871</accession>
<evidence type="ECO:0000256" key="1">
    <source>
        <dbReference type="SAM" id="MobiDB-lite"/>
    </source>
</evidence>
<sequence length="521" mass="59008">MTRRGNFANKRPTGRDSYQTPNYANLVPQNPLQVAAQPQPTLVNAFRQNLEIDPLDPDQTIATLEKVPTNAIAAARVLLAGLSGQEAAQIDFYAEEPSEEHVVGARHRVRAATNLVTRRKPPKHNNPPAQPMLAFDQVLADLETKLLQQYRLLQGTLTQIVKRDLLAALKFNLCTFVNIYDTIYKVNMTRALMDTTEQGNLLKTQPSPVIRPGYNNQLLRSLRALPQTDGAHPASADTLLTRIVGFTGELDQELKKLTAKQVIDMIGSKPEIMPPDWAQDLQNPNPYPPLNPFYNLPPQQQMLGQQPLQYPFQYSGQPMQYPIQPVQFPAFLPPNPFLATMIPPLTQMIDPRLPSNETVREQQNLSQLSQQIEQAAAQKVERPRQSTTSARNVQNLLILPIPAYPQQQTPRIPLLPYSTERNQQQRQSQRSISPPHKKADESEDDEFLGAIIPGMTMPHLPPHMKDIETAQRAWQNRGYDIIRDPSVIKYKNSKWHSKQATQKPFTFKDQREFWSDAGFSL</sequence>
<dbReference type="Proteomes" id="UP000324800">
    <property type="component" value="Unassembled WGS sequence"/>
</dbReference>
<feature type="region of interest" description="Disordered" evidence="1">
    <location>
        <begin position="420"/>
        <end position="443"/>
    </location>
</feature>
<gene>
    <name evidence="2" type="ORF">EZS28_025813</name>
</gene>
<feature type="region of interest" description="Disordered" evidence="1">
    <location>
        <begin position="1"/>
        <end position="21"/>
    </location>
</feature>
<feature type="compositionally biased region" description="Polar residues" evidence="1">
    <location>
        <begin position="357"/>
        <end position="373"/>
    </location>
</feature>
<proteinExistence type="predicted"/>
<dbReference type="AlphaFoldDB" id="A0A5J4V871"/>
<dbReference type="EMBL" id="SNRW01009001">
    <property type="protein sequence ID" value="KAA6378661.1"/>
    <property type="molecule type" value="Genomic_DNA"/>
</dbReference>
<organism evidence="2 3">
    <name type="scientific">Streblomastix strix</name>
    <dbReference type="NCBI Taxonomy" id="222440"/>
    <lineage>
        <taxon>Eukaryota</taxon>
        <taxon>Metamonada</taxon>
        <taxon>Preaxostyla</taxon>
        <taxon>Oxymonadida</taxon>
        <taxon>Streblomastigidae</taxon>
        <taxon>Streblomastix</taxon>
    </lineage>
</organism>
<comment type="caution">
    <text evidence="2">The sequence shown here is derived from an EMBL/GenBank/DDBJ whole genome shotgun (WGS) entry which is preliminary data.</text>
</comment>
<protein>
    <submittedName>
        <fullName evidence="2">Uncharacterized protein</fullName>
    </submittedName>
</protein>